<evidence type="ECO:0000259" key="6">
    <source>
        <dbReference type="PROSITE" id="PS50111"/>
    </source>
</evidence>
<sequence length="538" mass="57100">MSLGIRARVALGIAAIIVVAGAALAVALSLKARLGNQLSTINEVILPNEVGMRELRFLGVQAQAGLRFVVLRANDPQALRNAASSLNGFAEVAEQVAALARRPEVAAKVRGWGEKWTREVVPAAERMIRLAEAGEEDQALQVLEREVTPAWRGIRAELEPMVEQRYQNNRAEMAAILAEAQRGDRWVMALAALALALGVGLALGIDRMMRVRLQMASGVVHRIAEERDLSVAVPAVGSDELGRMIAALGGLQENLRAVIAEQFGAFAEVRGGAEGQAADSHKSLALASENAERAERMAAAVEQLSTSIDQLRDQAQEVDAQASAAQAQAQLDGQRVAATAQEIESIAQLTEEAAVSLEELVAKTNEIAGIAEVIKEIADQTNLLALNAAIEAARAGEQGRGFAVVADEVRKLAERTAQSTGQIHGVIAQVRGQSEATTTHMQQARTRARDGEEHAVELRQSMAQIAAQIDAAREAVASMRHGVTEQAQAAQLLAEEVEQVARTAESNAHQAGVSERAADALAALAGRAEQNLKGAFKL</sequence>
<dbReference type="SUPFAM" id="SSF58104">
    <property type="entry name" value="Methyl-accepting chemotaxis protein (MCP) signaling domain"/>
    <property type="match status" value="1"/>
</dbReference>
<dbReference type="PANTHER" id="PTHR32089:SF112">
    <property type="entry name" value="LYSOZYME-LIKE PROTEIN-RELATED"/>
    <property type="match status" value="1"/>
</dbReference>
<dbReference type="GO" id="GO:0007165">
    <property type="term" value="P:signal transduction"/>
    <property type="evidence" value="ECO:0007669"/>
    <property type="project" value="UniProtKB-KW"/>
</dbReference>
<organism evidence="8 9">
    <name type="scientific">Pseudothauera lacus</name>
    <dbReference type="NCBI Taxonomy" id="2136175"/>
    <lineage>
        <taxon>Bacteria</taxon>
        <taxon>Pseudomonadati</taxon>
        <taxon>Pseudomonadota</taxon>
        <taxon>Betaproteobacteria</taxon>
        <taxon>Rhodocyclales</taxon>
        <taxon>Zoogloeaceae</taxon>
        <taxon>Pseudothauera</taxon>
    </lineage>
</organism>
<dbReference type="Pfam" id="PF00015">
    <property type="entry name" value="MCPsignal"/>
    <property type="match status" value="1"/>
</dbReference>
<dbReference type="GO" id="GO:0016020">
    <property type="term" value="C:membrane"/>
    <property type="evidence" value="ECO:0007669"/>
    <property type="project" value="InterPro"/>
</dbReference>
<feature type="domain" description="HAMP" evidence="7">
    <location>
        <begin position="207"/>
        <end position="260"/>
    </location>
</feature>
<keyword evidence="5" id="KW-0812">Transmembrane</keyword>
<evidence type="ECO:0000256" key="2">
    <source>
        <dbReference type="ARBA" id="ARBA00029447"/>
    </source>
</evidence>
<dbReference type="PANTHER" id="PTHR32089">
    <property type="entry name" value="METHYL-ACCEPTING CHEMOTAXIS PROTEIN MCPB"/>
    <property type="match status" value="1"/>
</dbReference>
<dbReference type="SMART" id="SM00304">
    <property type="entry name" value="HAMP"/>
    <property type="match status" value="2"/>
</dbReference>
<evidence type="ECO:0000256" key="4">
    <source>
        <dbReference type="SAM" id="Coils"/>
    </source>
</evidence>
<evidence type="ECO:0000313" key="8">
    <source>
        <dbReference type="EMBL" id="PTD98098.1"/>
    </source>
</evidence>
<keyword evidence="9" id="KW-1185">Reference proteome</keyword>
<dbReference type="Proteomes" id="UP000241193">
    <property type="component" value="Unassembled WGS sequence"/>
</dbReference>
<dbReference type="SMART" id="SM00283">
    <property type="entry name" value="MA"/>
    <property type="match status" value="1"/>
</dbReference>
<protein>
    <recommendedName>
        <fullName evidence="10">Methyl-accepting chemotaxis protein</fullName>
    </recommendedName>
</protein>
<dbReference type="InterPro" id="IPR004089">
    <property type="entry name" value="MCPsignal_dom"/>
</dbReference>
<evidence type="ECO:0000259" key="7">
    <source>
        <dbReference type="PROSITE" id="PS50885"/>
    </source>
</evidence>
<evidence type="ECO:0000256" key="1">
    <source>
        <dbReference type="ARBA" id="ARBA00023224"/>
    </source>
</evidence>
<gene>
    <name evidence="8" type="ORF">C8261_01385</name>
</gene>
<keyword evidence="5" id="KW-1133">Transmembrane helix</keyword>
<keyword evidence="4" id="KW-0175">Coiled coil</keyword>
<keyword evidence="1 3" id="KW-0807">Transducer</keyword>
<keyword evidence="5" id="KW-0472">Membrane</keyword>
<comment type="caution">
    <text evidence="8">The sequence shown here is derived from an EMBL/GenBank/DDBJ whole genome shotgun (WGS) entry which is preliminary data.</text>
</comment>
<evidence type="ECO:0000256" key="5">
    <source>
        <dbReference type="SAM" id="Phobius"/>
    </source>
</evidence>
<dbReference type="OrthoDB" id="9177860at2"/>
<proteinExistence type="inferred from homology"/>
<feature type="coiled-coil region" evidence="4">
    <location>
        <begin position="284"/>
        <end position="366"/>
    </location>
</feature>
<feature type="transmembrane region" description="Helical" evidence="5">
    <location>
        <begin position="186"/>
        <end position="205"/>
    </location>
</feature>
<reference evidence="8 9" key="1">
    <citation type="submission" date="2018-03" db="EMBL/GenBank/DDBJ databases">
        <authorList>
            <person name="Keele B.F."/>
        </authorList>
    </citation>
    <scope>NUCLEOTIDE SEQUENCE [LARGE SCALE GENOMIC DNA]</scope>
    <source>
        <strain evidence="8 9">D20</strain>
    </source>
</reference>
<evidence type="ECO:0000313" key="9">
    <source>
        <dbReference type="Proteomes" id="UP000241193"/>
    </source>
</evidence>
<evidence type="ECO:0008006" key="10">
    <source>
        <dbReference type="Google" id="ProtNLM"/>
    </source>
</evidence>
<comment type="similarity">
    <text evidence="2">Belongs to the methyl-accepting chemotaxis (MCP) protein family.</text>
</comment>
<evidence type="ECO:0000256" key="3">
    <source>
        <dbReference type="PROSITE-ProRule" id="PRU00284"/>
    </source>
</evidence>
<accession>A0A2T4IK10</accession>
<reference evidence="8 9" key="2">
    <citation type="submission" date="2018-04" db="EMBL/GenBank/DDBJ databases">
        <title>Thauera lacus sp. nov., isolated from an saline lake in Inner Mongolia, China.</title>
        <authorList>
            <person name="Liang Q.-Y."/>
        </authorList>
    </citation>
    <scope>NUCLEOTIDE SEQUENCE [LARGE SCALE GENOMIC DNA]</scope>
    <source>
        <strain evidence="8 9">D20</strain>
    </source>
</reference>
<feature type="coiled-coil region" evidence="4">
    <location>
        <begin position="455"/>
        <end position="507"/>
    </location>
</feature>
<dbReference type="PROSITE" id="PS50111">
    <property type="entry name" value="CHEMOTAXIS_TRANSDUC_2"/>
    <property type="match status" value="1"/>
</dbReference>
<dbReference type="InterPro" id="IPR003660">
    <property type="entry name" value="HAMP_dom"/>
</dbReference>
<dbReference type="RefSeq" id="WP_107491858.1">
    <property type="nucleotide sequence ID" value="NZ_PZKC01000001.1"/>
</dbReference>
<feature type="domain" description="Methyl-accepting transducer" evidence="6">
    <location>
        <begin position="265"/>
        <end position="501"/>
    </location>
</feature>
<dbReference type="EMBL" id="PZKC01000001">
    <property type="protein sequence ID" value="PTD98098.1"/>
    <property type="molecule type" value="Genomic_DNA"/>
</dbReference>
<dbReference type="Gene3D" id="1.10.287.950">
    <property type="entry name" value="Methyl-accepting chemotaxis protein"/>
    <property type="match status" value="1"/>
</dbReference>
<name>A0A2T4IK10_9RHOO</name>
<dbReference type="PROSITE" id="PS50885">
    <property type="entry name" value="HAMP"/>
    <property type="match status" value="1"/>
</dbReference>
<dbReference type="AlphaFoldDB" id="A0A2T4IK10"/>